<feature type="region of interest" description="Disordered" evidence="9">
    <location>
        <begin position="8"/>
        <end position="32"/>
    </location>
</feature>
<dbReference type="AlphaFoldDB" id="A0A0J6F524"/>
<dbReference type="Proteomes" id="UP000054567">
    <property type="component" value="Unassembled WGS sequence"/>
</dbReference>
<feature type="compositionally biased region" description="Basic and acidic residues" evidence="9">
    <location>
        <begin position="203"/>
        <end position="228"/>
    </location>
</feature>
<dbReference type="SMART" id="SM01331">
    <property type="entry name" value="DUF3635"/>
    <property type="match status" value="1"/>
</dbReference>
<evidence type="ECO:0000256" key="7">
    <source>
        <dbReference type="ARBA" id="ARBA00047899"/>
    </source>
</evidence>
<reference evidence="12" key="2">
    <citation type="journal article" date="2009" name="Genome Res.">
        <title>Comparative genomic analyses of the human fungal pathogens Coccidioides and their relatives.</title>
        <authorList>
            <person name="Sharpton T.J."/>
            <person name="Stajich J.E."/>
            <person name="Rounsley S.D."/>
            <person name="Gardner M.J."/>
            <person name="Wortman J.R."/>
            <person name="Jordar V.S."/>
            <person name="Maiti R."/>
            <person name="Kodira C.D."/>
            <person name="Neafsey D.E."/>
            <person name="Zeng Q."/>
            <person name="Hung C.-Y."/>
            <person name="McMahan C."/>
            <person name="Muszewska A."/>
            <person name="Grynberg M."/>
            <person name="Mandel M.A."/>
            <person name="Kellner E.M."/>
            <person name="Barker B.M."/>
            <person name="Galgiani J.N."/>
            <person name="Orbach M.J."/>
            <person name="Kirkland T.N."/>
            <person name="Cole G.T."/>
            <person name="Henn M.R."/>
            <person name="Birren B.W."/>
            <person name="Taylor J.W."/>
        </authorList>
    </citation>
    <scope>NUCLEOTIDE SEQUENCE [LARGE SCALE GENOMIC DNA]</scope>
    <source>
        <strain evidence="12">RMSCC 3488</strain>
    </source>
</reference>
<evidence type="ECO:0000256" key="4">
    <source>
        <dbReference type="ARBA" id="ARBA00022741"/>
    </source>
</evidence>
<evidence type="ECO:0000256" key="6">
    <source>
        <dbReference type="ARBA" id="ARBA00022840"/>
    </source>
</evidence>
<feature type="region of interest" description="Disordered" evidence="9">
    <location>
        <begin position="85"/>
        <end position="112"/>
    </location>
</feature>
<keyword evidence="3" id="KW-0808">Transferase</keyword>
<dbReference type="Gene3D" id="3.30.200.20">
    <property type="entry name" value="Phosphorylase Kinase, domain 1"/>
    <property type="match status" value="1"/>
</dbReference>
<organism evidence="11 12">
    <name type="scientific">Coccidioides posadasii RMSCC 3488</name>
    <dbReference type="NCBI Taxonomy" id="454284"/>
    <lineage>
        <taxon>Eukaryota</taxon>
        <taxon>Fungi</taxon>
        <taxon>Dikarya</taxon>
        <taxon>Ascomycota</taxon>
        <taxon>Pezizomycotina</taxon>
        <taxon>Eurotiomycetes</taxon>
        <taxon>Eurotiomycetidae</taxon>
        <taxon>Onygenales</taxon>
        <taxon>Onygenaceae</taxon>
        <taxon>Coccidioides</taxon>
    </lineage>
</organism>
<dbReference type="GO" id="GO:0005737">
    <property type="term" value="C:cytoplasm"/>
    <property type="evidence" value="ECO:0007669"/>
    <property type="project" value="TreeGrafter"/>
</dbReference>
<dbReference type="GO" id="GO:0035556">
    <property type="term" value="P:intracellular signal transduction"/>
    <property type="evidence" value="ECO:0007669"/>
    <property type="project" value="TreeGrafter"/>
</dbReference>
<dbReference type="GO" id="GO:0005634">
    <property type="term" value="C:nucleus"/>
    <property type="evidence" value="ECO:0007669"/>
    <property type="project" value="TreeGrafter"/>
</dbReference>
<proteinExistence type="predicted"/>
<dbReference type="PANTHER" id="PTHR24419">
    <property type="entry name" value="INTERLEUKIN-1 RECEPTOR-ASSOCIATED KINASE"/>
    <property type="match status" value="1"/>
</dbReference>
<evidence type="ECO:0000313" key="11">
    <source>
        <dbReference type="EMBL" id="KMM64069.1"/>
    </source>
</evidence>
<dbReference type="EC" id="2.7.11.1" evidence="1"/>
<gene>
    <name evidence="11" type="ORF">CPAG_00421</name>
</gene>
<feature type="domain" description="Protein kinase" evidence="10">
    <location>
        <begin position="276"/>
        <end position="681"/>
    </location>
</feature>
<reference evidence="11 12" key="1">
    <citation type="submission" date="2007-06" db="EMBL/GenBank/DDBJ databases">
        <title>The Genome Sequence of Coccidioides posadasii RMSCC_3488.</title>
        <authorList>
            <consortium name="Coccidioides Genome Resources Consortium"/>
            <consortium name="The Broad Institute Genome Sequencing Platform"/>
            <person name="Henn M.R."/>
            <person name="Sykes S."/>
            <person name="Young S."/>
            <person name="Jaffe D."/>
            <person name="Berlin A."/>
            <person name="Alvarez P."/>
            <person name="Butler J."/>
            <person name="Gnerre S."/>
            <person name="Grabherr M."/>
            <person name="Mauceli E."/>
            <person name="Brockman W."/>
            <person name="Kodira C."/>
            <person name="Alvarado L."/>
            <person name="Zeng Q."/>
            <person name="Crawford M."/>
            <person name="Antoine C."/>
            <person name="Devon K."/>
            <person name="Galgiani J."/>
            <person name="Orsborn K."/>
            <person name="Lewis M.L."/>
            <person name="Nusbaum C."/>
            <person name="Galagan J."/>
            <person name="Birren B."/>
        </authorList>
    </citation>
    <scope>NUCLEOTIDE SEQUENCE [LARGE SCALE GENOMIC DNA]</scope>
    <source>
        <strain evidence="11 12">RMSCC 3488</strain>
    </source>
</reference>
<reference evidence="12" key="3">
    <citation type="journal article" date="2010" name="Genome Res.">
        <title>Population genomic sequencing of Coccidioides fungi reveals recent hybridization and transposon control.</title>
        <authorList>
            <person name="Neafsey D.E."/>
            <person name="Barker B.M."/>
            <person name="Sharpton T.J."/>
            <person name="Stajich J.E."/>
            <person name="Park D.J."/>
            <person name="Whiston E."/>
            <person name="Hung C.-Y."/>
            <person name="McMahan C."/>
            <person name="White J."/>
            <person name="Sykes S."/>
            <person name="Heiman D."/>
            <person name="Young S."/>
            <person name="Zeng Q."/>
            <person name="Abouelleil A."/>
            <person name="Aftuck L."/>
            <person name="Bessette D."/>
            <person name="Brown A."/>
            <person name="FitzGerald M."/>
            <person name="Lui A."/>
            <person name="Macdonald J.P."/>
            <person name="Priest M."/>
            <person name="Orbach M.J."/>
            <person name="Galgiani J.N."/>
            <person name="Kirkland T.N."/>
            <person name="Cole G.T."/>
            <person name="Birren B.W."/>
            <person name="Henn M.R."/>
            <person name="Taylor J.W."/>
            <person name="Rounsley S.D."/>
        </authorList>
    </citation>
    <scope>NUCLEOTIDE SEQUENCE [LARGE SCALE GENOMIC DNA]</scope>
    <source>
        <strain evidence="12">RMSCC 3488</strain>
    </source>
</reference>
<keyword evidence="2" id="KW-0723">Serine/threonine-protein kinase</keyword>
<keyword evidence="4" id="KW-0547">Nucleotide-binding</keyword>
<comment type="catalytic activity">
    <reaction evidence="8">
        <text>L-seryl-[protein] + ATP = O-phospho-L-seryl-[protein] + ADP + H(+)</text>
        <dbReference type="Rhea" id="RHEA:17989"/>
        <dbReference type="Rhea" id="RHEA-COMP:9863"/>
        <dbReference type="Rhea" id="RHEA-COMP:11604"/>
        <dbReference type="ChEBI" id="CHEBI:15378"/>
        <dbReference type="ChEBI" id="CHEBI:29999"/>
        <dbReference type="ChEBI" id="CHEBI:30616"/>
        <dbReference type="ChEBI" id="CHEBI:83421"/>
        <dbReference type="ChEBI" id="CHEBI:456216"/>
        <dbReference type="EC" id="2.7.11.1"/>
    </reaction>
</comment>
<name>A0A0J6F524_COCPO</name>
<dbReference type="Pfam" id="PF12330">
    <property type="entry name" value="Haspin_kinase"/>
    <property type="match status" value="1"/>
</dbReference>
<evidence type="ECO:0000256" key="8">
    <source>
        <dbReference type="ARBA" id="ARBA00048679"/>
    </source>
</evidence>
<accession>A0A0J6F524</accession>
<evidence type="ECO:0000259" key="10">
    <source>
        <dbReference type="PROSITE" id="PS50011"/>
    </source>
</evidence>
<keyword evidence="6" id="KW-0067">ATP-binding</keyword>
<evidence type="ECO:0000256" key="9">
    <source>
        <dbReference type="SAM" id="MobiDB-lite"/>
    </source>
</evidence>
<dbReference type="EMBL" id="DS268109">
    <property type="protein sequence ID" value="KMM64069.1"/>
    <property type="molecule type" value="Genomic_DNA"/>
</dbReference>
<dbReference type="GO" id="GO:0005524">
    <property type="term" value="F:ATP binding"/>
    <property type="evidence" value="ECO:0007669"/>
    <property type="project" value="UniProtKB-KW"/>
</dbReference>
<evidence type="ECO:0000256" key="2">
    <source>
        <dbReference type="ARBA" id="ARBA00022527"/>
    </source>
</evidence>
<protein>
    <recommendedName>
        <fullName evidence="1">non-specific serine/threonine protein kinase</fullName>
        <ecNumber evidence="1">2.7.11.1</ecNumber>
    </recommendedName>
</protein>
<dbReference type="OrthoDB" id="5327538at2759"/>
<evidence type="ECO:0000313" key="12">
    <source>
        <dbReference type="Proteomes" id="UP000054567"/>
    </source>
</evidence>
<dbReference type="PANTHER" id="PTHR24419:SF18">
    <property type="entry name" value="SERINE_THREONINE-PROTEIN KINASE HASPIN"/>
    <property type="match status" value="1"/>
</dbReference>
<keyword evidence="5 11" id="KW-0418">Kinase</keyword>
<dbReference type="GO" id="GO:0072354">
    <property type="term" value="F:histone H3T3 kinase activity"/>
    <property type="evidence" value="ECO:0007669"/>
    <property type="project" value="TreeGrafter"/>
</dbReference>
<evidence type="ECO:0000256" key="1">
    <source>
        <dbReference type="ARBA" id="ARBA00012513"/>
    </source>
</evidence>
<dbReference type="Gene3D" id="1.10.510.10">
    <property type="entry name" value="Transferase(Phosphotransferase) domain 1"/>
    <property type="match status" value="1"/>
</dbReference>
<sequence>MLLRYKRFGTSSRGKLDGPGSQKPQISRSTRNSLWKSHIEAKRLRVIEKSVEWLDRVKHAESIPRKTRAYRTLTMISSNCVNMLTVRPKNSPKNSQNRPLRSKRLYGKRDANSSRAVLDIECKSSSRTHRNSENMSPGANNLVETLQEKLAGITLEEQSPKKLWTKKRPRIGVQIRQASPSADDKLEEENCKVSTNAAVTQNHDMEERHAEAQAETPKPDETKKEQKGNKRKVIKSQPQARKSDLVNHYVRPILEEAMSTREVEDFDTWAERAGDMFDVEKIAEGSYGDVYQLRVRQDISRRELSKSKAARLKAYDNGVFKIVPLRAQRGAGSKKFTSIQEIVAEVQMLKLLDAIPGFARFRDVHVVQGRFPASYQEAWTRYSETRDDCYNPDPSKKKSYPDNQVWAILEMDNAGYELEKFDCSSIFQIYDIFWGVALGLARAEQFAAFEHRDLHLGNICIKSTKPKGCLHGPLKPSSQNPGIGTGFGLSGIETTIIDYSLSRANLKMSDIPVDEDIAWSDLDKKKLFDAIGRDDDEKLLRDTYRLMRTEVYKDQIPCRPRDEPWRWKEFSPKTNLIWLSFILTMLLVKGSDHGILPTPREPLTALSVNTNTLTPAQKGKSGAKVKSAKKNHLPGIDFQLELLDRLQTVLDVLDPEEQDEECDILSCAGDLVAFAIGSQWLSESDFSC</sequence>
<dbReference type="SUPFAM" id="SSF56112">
    <property type="entry name" value="Protein kinase-like (PK-like)"/>
    <property type="match status" value="1"/>
</dbReference>
<feature type="region of interest" description="Disordered" evidence="9">
    <location>
        <begin position="196"/>
        <end position="241"/>
    </location>
</feature>
<dbReference type="InterPro" id="IPR024604">
    <property type="entry name" value="GSG2_C"/>
</dbReference>
<comment type="catalytic activity">
    <reaction evidence="7">
        <text>L-threonyl-[protein] + ATP = O-phospho-L-threonyl-[protein] + ADP + H(+)</text>
        <dbReference type="Rhea" id="RHEA:46608"/>
        <dbReference type="Rhea" id="RHEA-COMP:11060"/>
        <dbReference type="Rhea" id="RHEA-COMP:11605"/>
        <dbReference type="ChEBI" id="CHEBI:15378"/>
        <dbReference type="ChEBI" id="CHEBI:30013"/>
        <dbReference type="ChEBI" id="CHEBI:30616"/>
        <dbReference type="ChEBI" id="CHEBI:61977"/>
        <dbReference type="ChEBI" id="CHEBI:456216"/>
        <dbReference type="EC" id="2.7.11.1"/>
    </reaction>
</comment>
<feature type="compositionally biased region" description="Polar residues" evidence="9">
    <location>
        <begin position="22"/>
        <end position="32"/>
    </location>
</feature>
<evidence type="ECO:0000256" key="3">
    <source>
        <dbReference type="ARBA" id="ARBA00022679"/>
    </source>
</evidence>
<dbReference type="VEuPathDB" id="FungiDB:CPAG_00421"/>
<dbReference type="InterPro" id="IPR011009">
    <property type="entry name" value="Kinase-like_dom_sf"/>
</dbReference>
<dbReference type="PROSITE" id="PS50011">
    <property type="entry name" value="PROTEIN_KINASE_DOM"/>
    <property type="match status" value="1"/>
</dbReference>
<dbReference type="InterPro" id="IPR000719">
    <property type="entry name" value="Prot_kinase_dom"/>
</dbReference>
<dbReference type="GO" id="GO:0000278">
    <property type="term" value="P:mitotic cell cycle"/>
    <property type="evidence" value="ECO:0007669"/>
    <property type="project" value="TreeGrafter"/>
</dbReference>
<evidence type="ECO:0000256" key="5">
    <source>
        <dbReference type="ARBA" id="ARBA00022777"/>
    </source>
</evidence>